<gene>
    <name evidence="1" type="ORF">CAPSK01_002857</name>
</gene>
<organism evidence="1 2">
    <name type="scientific">Candidatus Accumulibacter vicinus</name>
    <dbReference type="NCBI Taxonomy" id="2954382"/>
    <lineage>
        <taxon>Bacteria</taxon>
        <taxon>Pseudomonadati</taxon>
        <taxon>Pseudomonadota</taxon>
        <taxon>Betaproteobacteria</taxon>
        <taxon>Candidatus Accumulibacter</taxon>
    </lineage>
</organism>
<comment type="caution">
    <text evidence="1">The sequence shown here is derived from an EMBL/GenBank/DDBJ whole genome shotgun (WGS) entry which is preliminary data.</text>
</comment>
<evidence type="ECO:0000313" key="1">
    <source>
        <dbReference type="EMBL" id="KFB67742.1"/>
    </source>
</evidence>
<name>A0A084XZ48_9PROT</name>
<sequence length="134" mass="14038">MRHTGLPEQAPLIGRDRLLVTNRQCHENAGIGSVGKDVNKGAAKPVAQTFDPIAGSPDQIVQALRVGAGTHVARCPQTALEEPGLIVETMRIGVAVRALEANGEAPALGRANHQSLVPVVVLSTVVPGKHDPPW</sequence>
<evidence type="ECO:0000313" key="2">
    <source>
        <dbReference type="Proteomes" id="UP000019812"/>
    </source>
</evidence>
<dbReference type="Proteomes" id="UP000019812">
    <property type="component" value="Unassembled WGS sequence"/>
</dbReference>
<protein>
    <submittedName>
        <fullName evidence="1">Uncharacterized protein</fullName>
    </submittedName>
</protein>
<dbReference type="EMBL" id="JDSS02000026">
    <property type="protein sequence ID" value="KFB67742.1"/>
    <property type="molecule type" value="Genomic_DNA"/>
</dbReference>
<proteinExistence type="predicted"/>
<accession>A0A084XZ48</accession>
<dbReference type="AlphaFoldDB" id="A0A084XZ48"/>
<reference evidence="1 2" key="1">
    <citation type="submission" date="2014-07" db="EMBL/GenBank/DDBJ databases">
        <title>Expanding our view of genomic diversity in Candidatus Accumulibacter clades.</title>
        <authorList>
            <person name="Skennerton C.T."/>
            <person name="Barr J.J."/>
            <person name="Slater F.R."/>
            <person name="Bond P.L."/>
            <person name="Tyson G.W."/>
        </authorList>
    </citation>
    <scope>NUCLEOTIDE SEQUENCE [LARGE SCALE GENOMIC DNA]</scope>
    <source>
        <strain evidence="2">SK-01</strain>
    </source>
</reference>